<feature type="region of interest" description="Disordered" evidence="1">
    <location>
        <begin position="1"/>
        <end position="35"/>
    </location>
</feature>
<proteinExistence type="predicted"/>
<reference evidence="5" key="1">
    <citation type="submission" date="2016-06" db="UniProtKB">
        <authorList>
            <consortium name="WormBaseParasite"/>
        </authorList>
    </citation>
    <scope>IDENTIFICATION</scope>
</reference>
<feature type="domain" description="Small EDRK-rich factor-like N-terminal" evidence="2">
    <location>
        <begin position="1"/>
        <end position="43"/>
    </location>
</feature>
<feature type="compositionally biased region" description="Basic and acidic residues" evidence="1">
    <location>
        <begin position="1"/>
        <end position="11"/>
    </location>
</feature>
<evidence type="ECO:0000313" key="3">
    <source>
        <dbReference type="EMBL" id="VDP96391.1"/>
    </source>
</evidence>
<evidence type="ECO:0000256" key="1">
    <source>
        <dbReference type="SAM" id="MobiDB-lite"/>
    </source>
</evidence>
<accession>A0A183BGW5</accession>
<evidence type="ECO:0000313" key="4">
    <source>
        <dbReference type="Proteomes" id="UP000272942"/>
    </source>
</evidence>
<dbReference type="SUPFAM" id="SSF118359">
    <property type="entry name" value="Expressed protein At2g23090/F21P24.15"/>
    <property type="match status" value="1"/>
</dbReference>
<organism evidence="5">
    <name type="scientific">Echinostoma caproni</name>
    <dbReference type="NCBI Taxonomy" id="27848"/>
    <lineage>
        <taxon>Eukaryota</taxon>
        <taxon>Metazoa</taxon>
        <taxon>Spiralia</taxon>
        <taxon>Lophotrochozoa</taxon>
        <taxon>Platyhelminthes</taxon>
        <taxon>Trematoda</taxon>
        <taxon>Digenea</taxon>
        <taxon>Plagiorchiida</taxon>
        <taxon>Echinostomata</taxon>
        <taxon>Echinostomatoidea</taxon>
        <taxon>Echinostomatidae</taxon>
        <taxon>Echinostoma</taxon>
    </lineage>
</organism>
<dbReference type="OrthoDB" id="18018at2759"/>
<dbReference type="EMBL" id="UZAN01078943">
    <property type="protein sequence ID" value="VDP96391.1"/>
    <property type="molecule type" value="Genomic_DNA"/>
</dbReference>
<dbReference type="InterPro" id="IPR007513">
    <property type="entry name" value="SERF-like_N"/>
</dbReference>
<sequence>MTRGNQRELARQKQAKKQAALQKSTGASEKDGNKGMKLEERRLRLVFVYFIIFASEMPRR</sequence>
<dbReference type="Proteomes" id="UP000272942">
    <property type="component" value="Unassembled WGS sequence"/>
</dbReference>
<name>A0A183BGW5_9TREM</name>
<protein>
    <submittedName>
        <fullName evidence="5">4F5 domain-containing protein</fullName>
    </submittedName>
</protein>
<evidence type="ECO:0000259" key="2">
    <source>
        <dbReference type="Pfam" id="PF04419"/>
    </source>
</evidence>
<dbReference type="WBParaSite" id="ECPE_0001850001-mRNA-1">
    <property type="protein sequence ID" value="ECPE_0001850001-mRNA-1"/>
    <property type="gene ID" value="ECPE_0001850001"/>
</dbReference>
<dbReference type="Pfam" id="PF04419">
    <property type="entry name" value="SERF-like_N"/>
    <property type="match status" value="1"/>
</dbReference>
<reference evidence="3 4" key="2">
    <citation type="submission" date="2018-11" db="EMBL/GenBank/DDBJ databases">
        <authorList>
            <consortium name="Pathogen Informatics"/>
        </authorList>
    </citation>
    <scope>NUCLEOTIDE SEQUENCE [LARGE SCALE GENOMIC DNA]</scope>
    <source>
        <strain evidence="3 4">Egypt</strain>
    </source>
</reference>
<keyword evidence="4" id="KW-1185">Reference proteome</keyword>
<dbReference type="AlphaFoldDB" id="A0A183BGW5"/>
<evidence type="ECO:0000313" key="5">
    <source>
        <dbReference type="WBParaSite" id="ECPE_0001850001-mRNA-1"/>
    </source>
</evidence>
<gene>
    <name evidence="3" type="ORF">ECPE_LOCUS18450</name>
</gene>